<proteinExistence type="predicted"/>
<dbReference type="Proteomes" id="UP000243006">
    <property type="component" value="Unassembled WGS sequence"/>
</dbReference>
<accession>A0A1Y3EXB9</accession>
<dbReference type="EMBL" id="LVZM01000438">
    <property type="protein sequence ID" value="OUC49761.1"/>
    <property type="molecule type" value="Genomic_DNA"/>
</dbReference>
<sequence length="183" mass="20404">MIDEQLNYLGDVGVGAAHEGSSYSQLRYKLMAEEKKRMQKFLEFWERSVKTEARYTGTEMFQMLVKIDCPVTIRGALSGTVPRSCLVACFVKKPCPKPGCGKQQHAMLYATASEPGTEEPAPEKRYFPDRPCPIIRISENFMAVSSLLVTGSWQTLISRDFCDALGLKNPPVVTAAQRKSVSM</sequence>
<dbReference type="AlphaFoldDB" id="A0A1Y3EXB9"/>
<organism evidence="1 2">
    <name type="scientific">Trichinella nativa</name>
    <dbReference type="NCBI Taxonomy" id="6335"/>
    <lineage>
        <taxon>Eukaryota</taxon>
        <taxon>Metazoa</taxon>
        <taxon>Ecdysozoa</taxon>
        <taxon>Nematoda</taxon>
        <taxon>Enoplea</taxon>
        <taxon>Dorylaimia</taxon>
        <taxon>Trichinellida</taxon>
        <taxon>Trichinellidae</taxon>
        <taxon>Trichinella</taxon>
    </lineage>
</organism>
<evidence type="ECO:0000313" key="1">
    <source>
        <dbReference type="EMBL" id="OUC49761.1"/>
    </source>
</evidence>
<gene>
    <name evidence="1" type="ORF">D917_00944</name>
</gene>
<comment type="caution">
    <text evidence="1">The sequence shown here is derived from an EMBL/GenBank/DDBJ whole genome shotgun (WGS) entry which is preliminary data.</text>
</comment>
<evidence type="ECO:0000313" key="2">
    <source>
        <dbReference type="Proteomes" id="UP000243006"/>
    </source>
</evidence>
<protein>
    <submittedName>
        <fullName evidence="1">Uncharacterized protein</fullName>
    </submittedName>
</protein>
<reference evidence="1 2" key="1">
    <citation type="submission" date="2015-04" db="EMBL/GenBank/DDBJ databases">
        <title>Draft genome of the roundworm Trichinella nativa.</title>
        <authorList>
            <person name="Mitreva M."/>
        </authorList>
    </citation>
    <scope>NUCLEOTIDE SEQUENCE [LARGE SCALE GENOMIC DNA]</scope>
    <source>
        <strain evidence="1 2">ISS45</strain>
    </source>
</reference>
<name>A0A1Y3EXB9_9BILA</name>